<dbReference type="InterPro" id="IPR036291">
    <property type="entry name" value="NAD(P)-bd_dom_sf"/>
</dbReference>
<dbReference type="CDD" id="cd24146">
    <property type="entry name" value="nat-AmDH_N_like"/>
    <property type="match status" value="1"/>
</dbReference>
<evidence type="ECO:0000259" key="1">
    <source>
        <dbReference type="Pfam" id="PF19328"/>
    </source>
</evidence>
<name>A0ABP9PW55_9PSEU</name>
<comment type="caution">
    <text evidence="2">The sequence shown here is derived from an EMBL/GenBank/DDBJ whole genome shotgun (WGS) entry which is preliminary data.</text>
</comment>
<dbReference type="Pfam" id="PF19328">
    <property type="entry name" value="DAP_DH_C"/>
    <property type="match status" value="1"/>
</dbReference>
<feature type="domain" description="2,4-diaminopentanoate dehydrogenase C-terminal" evidence="1">
    <location>
        <begin position="135"/>
        <end position="333"/>
    </location>
</feature>
<reference evidence="3" key="1">
    <citation type="journal article" date="2019" name="Int. J. Syst. Evol. Microbiol.">
        <title>The Global Catalogue of Microorganisms (GCM) 10K type strain sequencing project: providing services to taxonomists for standard genome sequencing and annotation.</title>
        <authorList>
            <consortium name="The Broad Institute Genomics Platform"/>
            <consortium name="The Broad Institute Genome Sequencing Center for Infectious Disease"/>
            <person name="Wu L."/>
            <person name="Ma J."/>
        </authorList>
    </citation>
    <scope>NUCLEOTIDE SEQUENCE [LARGE SCALE GENOMIC DNA]</scope>
    <source>
        <strain evidence="3">JCM 18303</strain>
    </source>
</reference>
<dbReference type="EMBL" id="BAABJP010000007">
    <property type="protein sequence ID" value="GAA5151199.1"/>
    <property type="molecule type" value="Genomic_DNA"/>
</dbReference>
<gene>
    <name evidence="2" type="ORF">GCM10023321_17820</name>
</gene>
<organism evidence="2 3">
    <name type="scientific">Pseudonocardia eucalypti</name>
    <dbReference type="NCBI Taxonomy" id="648755"/>
    <lineage>
        <taxon>Bacteria</taxon>
        <taxon>Bacillati</taxon>
        <taxon>Actinomycetota</taxon>
        <taxon>Actinomycetes</taxon>
        <taxon>Pseudonocardiales</taxon>
        <taxon>Pseudonocardiaceae</taxon>
        <taxon>Pseudonocardia</taxon>
    </lineage>
</organism>
<dbReference type="Proteomes" id="UP001428817">
    <property type="component" value="Unassembled WGS sequence"/>
</dbReference>
<keyword evidence="3" id="KW-1185">Reference proteome</keyword>
<proteinExistence type="predicted"/>
<dbReference type="InterPro" id="IPR045760">
    <property type="entry name" value="DAP_DH_C"/>
</dbReference>
<dbReference type="Gene3D" id="3.40.50.720">
    <property type="entry name" value="NAD(P)-binding Rossmann-like Domain"/>
    <property type="match status" value="1"/>
</dbReference>
<evidence type="ECO:0000313" key="3">
    <source>
        <dbReference type="Proteomes" id="UP001428817"/>
    </source>
</evidence>
<protein>
    <submittedName>
        <fullName evidence="2">Dihydrodipicolinate reductase</fullName>
    </submittedName>
</protein>
<sequence>MIQWTTGNIGSRALHGILTRHDMELVGVYAHSPAKVGQDAAELCGYREPTGILATDDVSALLALRPDACSYNPVWSNTDELCRLLEAGVNVCSTAEWINGRRLPAAERDRVLKAALRGRASIFGSGAFPGLTHALAIVGSAACERVDRITVTESVDCSLYASGDTMSAMGLGRPADTPDLEENLRKASEVCAEAALMMADALGVQVDRMSFEATFTPAHGDDDLGFMTIGKGTVGAIEGYHRAWSGGRNVTASGVRWVMGSHTEAPFKLAHGHVISIEGSPNYRLLAQCLPPRGTVDYMGPGMIYTAMPAVNAIPSVVAAEPGIVSYPDLPLVTGPVLG</sequence>
<accession>A0ABP9PW55</accession>
<evidence type="ECO:0000313" key="2">
    <source>
        <dbReference type="EMBL" id="GAA5151199.1"/>
    </source>
</evidence>
<dbReference type="SUPFAM" id="SSF51735">
    <property type="entry name" value="NAD(P)-binding Rossmann-fold domains"/>
    <property type="match status" value="1"/>
</dbReference>